<feature type="region of interest" description="Disordered" evidence="1">
    <location>
        <begin position="138"/>
        <end position="209"/>
    </location>
</feature>
<keyword evidence="3" id="KW-1185">Reference proteome</keyword>
<sequence>MQTRGTCCHCRGQKVFTVKESLSKGSRLLVAPGVTLWALLNSPAAWAGPGGNIPGPGVCDYPGIGGSNFEAGATSYYCDFPIEENSTHWHCEYGGWNLGGPGGNAPIGATFMGFGLTIPAGDFGGAIGGCSWRWPDNTIGPAPNPPGAWRNYLVPKPPPPEHRGPPTSPAAAVSGPPQAESSNPGEEPQTPAYTNPAFPNPGRTQNPPS</sequence>
<dbReference type="AlphaFoldDB" id="A0A1Z4EEJ8"/>
<evidence type="ECO:0000313" key="3">
    <source>
        <dbReference type="Proteomes" id="UP000217736"/>
    </source>
</evidence>
<dbReference type="EMBL" id="AP018164">
    <property type="protein sequence ID" value="BAX91382.1"/>
    <property type="molecule type" value="Genomic_DNA"/>
</dbReference>
<reference evidence="3" key="1">
    <citation type="submission" date="2017-06" db="EMBL/GenBank/DDBJ databases">
        <title>Complete Genome Sequence of Mycobacterium shigaense.</title>
        <authorList>
            <person name="Fukano H."/>
            <person name="Yoshida M."/>
            <person name="Kazumi Y."/>
            <person name="Ogura Y."/>
            <person name="Mitarai S."/>
            <person name="Hayashi T."/>
            <person name="Hoshino Y."/>
        </authorList>
    </citation>
    <scope>NUCLEOTIDE SEQUENCE [LARGE SCALE GENOMIC DNA]</scope>
    <source>
        <strain evidence="3">UN-152</strain>
    </source>
</reference>
<protein>
    <submittedName>
        <fullName evidence="2">Uncharacterized protein</fullName>
    </submittedName>
</protein>
<proteinExistence type="predicted"/>
<organism evidence="2 3">
    <name type="scientific">Mycobacterium shigaense</name>
    <dbReference type="NCBI Taxonomy" id="722731"/>
    <lineage>
        <taxon>Bacteria</taxon>
        <taxon>Bacillati</taxon>
        <taxon>Actinomycetota</taxon>
        <taxon>Actinomycetes</taxon>
        <taxon>Mycobacteriales</taxon>
        <taxon>Mycobacteriaceae</taxon>
        <taxon>Mycobacterium</taxon>
        <taxon>Mycobacterium simiae complex</taxon>
    </lineage>
</organism>
<gene>
    <name evidence="2" type="ORF">MSG_01223</name>
</gene>
<dbReference type="KEGG" id="mshg:MSG_01223"/>
<dbReference type="Proteomes" id="UP000217736">
    <property type="component" value="Chromosome"/>
</dbReference>
<evidence type="ECO:0000313" key="2">
    <source>
        <dbReference type="EMBL" id="BAX91382.1"/>
    </source>
</evidence>
<accession>A0A1Z4EEJ8</accession>
<evidence type="ECO:0000256" key="1">
    <source>
        <dbReference type="SAM" id="MobiDB-lite"/>
    </source>
</evidence>
<name>A0A1Z4EEJ8_9MYCO</name>